<dbReference type="EMBL" id="LR899012">
    <property type="protein sequence ID" value="CAD7089083.1"/>
    <property type="molecule type" value="Genomic_DNA"/>
</dbReference>
<sequence>MSREALFIAGTAGRREKYLLHNTLSAVPLLLINKAVLIDLRNETSVAGRVTDVDAYMNITLNEVVYIDQKGLQYEFENFMIPSRTLRQIHLPESVDIVPELRKFLEAFGAKRTMKQGRTGKVKRAQDRHKHTVEAINKNKSDKDEV</sequence>
<reference evidence="3 4" key="1">
    <citation type="submission" date="2020-11" db="EMBL/GenBank/DDBJ databases">
        <authorList>
            <person name="Wallbank WR R."/>
            <person name="Pardo Diaz C."/>
            <person name="Kozak K."/>
            <person name="Martin S."/>
            <person name="Jiggins C."/>
            <person name="Moest M."/>
            <person name="Warren A I."/>
            <person name="Generalovic N T."/>
            <person name="Byers J.R.P. K."/>
            <person name="Montejo-Kovacevich G."/>
            <person name="Yen C E."/>
        </authorList>
    </citation>
    <scope>NUCLEOTIDE SEQUENCE [LARGE SCALE GENOMIC DNA]</scope>
</reference>
<feature type="domain" description="Sm" evidence="2">
    <location>
        <begin position="26"/>
        <end position="91"/>
    </location>
</feature>
<feature type="compositionally biased region" description="Basic residues" evidence="1">
    <location>
        <begin position="116"/>
        <end position="131"/>
    </location>
</feature>
<feature type="compositionally biased region" description="Basic and acidic residues" evidence="1">
    <location>
        <begin position="137"/>
        <end position="146"/>
    </location>
</feature>
<dbReference type="GO" id="GO:0071208">
    <property type="term" value="F:histone pre-mRNA DCP binding"/>
    <property type="evidence" value="ECO:0007669"/>
    <property type="project" value="TreeGrafter"/>
</dbReference>
<name>A0A7R8UXY4_HERIL</name>
<dbReference type="PANTHER" id="PTHR21196:SF1">
    <property type="entry name" value="U7 SNRNA-ASSOCIATED SM-LIKE PROTEIN LSM10"/>
    <property type="match status" value="1"/>
</dbReference>
<protein>
    <recommendedName>
        <fullName evidence="2">Sm domain-containing protein</fullName>
    </recommendedName>
</protein>
<dbReference type="InterPro" id="IPR052840">
    <property type="entry name" value="U7_snRNA_Sm-like"/>
</dbReference>
<dbReference type="InterPro" id="IPR010920">
    <property type="entry name" value="LSM_dom_sf"/>
</dbReference>
<accession>A0A7R8UXY4</accession>
<dbReference type="AlphaFoldDB" id="A0A7R8UXY4"/>
<keyword evidence="4" id="KW-1185">Reference proteome</keyword>
<evidence type="ECO:0000256" key="1">
    <source>
        <dbReference type="SAM" id="MobiDB-lite"/>
    </source>
</evidence>
<dbReference type="FunCoup" id="A0A7R8UXY4">
    <property type="interactions" value="19"/>
</dbReference>
<dbReference type="Gene3D" id="2.30.30.100">
    <property type="match status" value="1"/>
</dbReference>
<dbReference type="GO" id="GO:0071254">
    <property type="term" value="C:cytoplasmic U snRNP body"/>
    <property type="evidence" value="ECO:0007669"/>
    <property type="project" value="TreeGrafter"/>
</dbReference>
<dbReference type="OrthoDB" id="10256176at2759"/>
<dbReference type="SUPFAM" id="SSF50182">
    <property type="entry name" value="Sm-like ribonucleoproteins"/>
    <property type="match status" value="1"/>
</dbReference>
<evidence type="ECO:0000259" key="2">
    <source>
        <dbReference type="SMART" id="SM00651"/>
    </source>
</evidence>
<evidence type="ECO:0000313" key="3">
    <source>
        <dbReference type="EMBL" id="CAD7089083.1"/>
    </source>
</evidence>
<dbReference type="PANTHER" id="PTHR21196">
    <property type="entry name" value="U7 SNRNA-ASSOCIATED SM-LIKE PROTEIN LSM10"/>
    <property type="match status" value="1"/>
</dbReference>
<dbReference type="GO" id="GO:0006398">
    <property type="term" value="P:mRNA 3'-end processing by stem-loop binding and cleavage"/>
    <property type="evidence" value="ECO:0007669"/>
    <property type="project" value="TreeGrafter"/>
</dbReference>
<feature type="region of interest" description="Disordered" evidence="1">
    <location>
        <begin position="116"/>
        <end position="146"/>
    </location>
</feature>
<dbReference type="CDD" id="cd01733">
    <property type="entry name" value="LSm10"/>
    <property type="match status" value="1"/>
</dbReference>
<evidence type="ECO:0000313" key="4">
    <source>
        <dbReference type="Proteomes" id="UP000594454"/>
    </source>
</evidence>
<dbReference type="GO" id="GO:0071209">
    <property type="term" value="F:U7 snRNA binding"/>
    <property type="evidence" value="ECO:0007669"/>
    <property type="project" value="TreeGrafter"/>
</dbReference>
<dbReference type="InParanoid" id="A0A7R8UXY4"/>
<dbReference type="InterPro" id="IPR001163">
    <property type="entry name" value="Sm_dom_euk/arc"/>
</dbReference>
<dbReference type="Pfam" id="PF01423">
    <property type="entry name" value="LSM"/>
    <property type="match status" value="1"/>
</dbReference>
<dbReference type="SMART" id="SM00651">
    <property type="entry name" value="Sm"/>
    <property type="match status" value="1"/>
</dbReference>
<gene>
    <name evidence="3" type="ORF">HERILL_LOCUS11661</name>
</gene>
<organism evidence="3 4">
    <name type="scientific">Hermetia illucens</name>
    <name type="common">Black soldier fly</name>
    <dbReference type="NCBI Taxonomy" id="343691"/>
    <lineage>
        <taxon>Eukaryota</taxon>
        <taxon>Metazoa</taxon>
        <taxon>Ecdysozoa</taxon>
        <taxon>Arthropoda</taxon>
        <taxon>Hexapoda</taxon>
        <taxon>Insecta</taxon>
        <taxon>Pterygota</taxon>
        <taxon>Neoptera</taxon>
        <taxon>Endopterygota</taxon>
        <taxon>Diptera</taxon>
        <taxon>Brachycera</taxon>
        <taxon>Stratiomyomorpha</taxon>
        <taxon>Stratiomyidae</taxon>
        <taxon>Hermetiinae</taxon>
        <taxon>Hermetia</taxon>
    </lineage>
</organism>
<dbReference type="Proteomes" id="UP000594454">
    <property type="component" value="Chromosome 4"/>
</dbReference>
<proteinExistence type="predicted"/>
<dbReference type="GO" id="GO:0016604">
    <property type="term" value="C:nuclear body"/>
    <property type="evidence" value="ECO:0007669"/>
    <property type="project" value="TreeGrafter"/>
</dbReference>